<evidence type="ECO:0000256" key="4">
    <source>
        <dbReference type="ARBA" id="ARBA00022452"/>
    </source>
</evidence>
<evidence type="ECO:0000259" key="15">
    <source>
        <dbReference type="Pfam" id="PF07715"/>
    </source>
</evidence>
<evidence type="ECO:0000256" key="10">
    <source>
        <dbReference type="ARBA" id="ARBA00023136"/>
    </source>
</evidence>
<keyword evidence="12 13" id="KW-0998">Cell outer membrane</keyword>
<feature type="region of interest" description="Disordered" evidence="14">
    <location>
        <begin position="96"/>
        <end position="145"/>
    </location>
</feature>
<dbReference type="Pfam" id="PF07715">
    <property type="entry name" value="Plug"/>
    <property type="match status" value="1"/>
</dbReference>
<keyword evidence="17" id="KW-1185">Reference proteome</keyword>
<name>A0AA48WBH1_9BURK</name>
<keyword evidence="5" id="KW-0410">Iron transport</keyword>
<evidence type="ECO:0000256" key="14">
    <source>
        <dbReference type="SAM" id="MobiDB-lite"/>
    </source>
</evidence>
<feature type="domain" description="TonB-dependent receptor plug" evidence="15">
    <location>
        <begin position="5"/>
        <end position="45"/>
    </location>
</feature>
<dbReference type="Gene3D" id="2.170.130.10">
    <property type="entry name" value="TonB-dependent receptor, plug domain"/>
    <property type="match status" value="1"/>
</dbReference>
<evidence type="ECO:0000256" key="2">
    <source>
        <dbReference type="ARBA" id="ARBA00009810"/>
    </source>
</evidence>
<keyword evidence="8" id="KW-0408">Iron</keyword>
<keyword evidence="7" id="KW-0732">Signal</keyword>
<dbReference type="EMBL" id="CP065053">
    <property type="protein sequence ID" value="QPI48449.1"/>
    <property type="molecule type" value="Genomic_DNA"/>
</dbReference>
<organism evidence="16 17">
    <name type="scientific">Massilia antarctica</name>
    <dbReference type="NCBI Taxonomy" id="2765360"/>
    <lineage>
        <taxon>Bacteria</taxon>
        <taxon>Pseudomonadati</taxon>
        <taxon>Pseudomonadota</taxon>
        <taxon>Betaproteobacteria</taxon>
        <taxon>Burkholderiales</taxon>
        <taxon>Oxalobacteraceae</taxon>
        <taxon>Telluria group</taxon>
        <taxon>Massilia</taxon>
    </lineage>
</organism>
<proteinExistence type="inferred from homology"/>
<keyword evidence="9" id="KW-0406">Ion transport</keyword>
<evidence type="ECO:0000256" key="13">
    <source>
        <dbReference type="PROSITE-ProRule" id="PRU01360"/>
    </source>
</evidence>
<feature type="compositionally biased region" description="Polar residues" evidence="14">
    <location>
        <begin position="112"/>
        <end position="124"/>
    </location>
</feature>
<dbReference type="RefSeq" id="WP_206088069.1">
    <property type="nucleotide sequence ID" value="NZ_CP065053.1"/>
</dbReference>
<keyword evidence="3 13" id="KW-0813">Transport</keyword>
<dbReference type="PROSITE" id="PS52016">
    <property type="entry name" value="TONB_DEPENDENT_REC_3"/>
    <property type="match status" value="1"/>
</dbReference>
<dbReference type="SUPFAM" id="SSF56935">
    <property type="entry name" value="Porins"/>
    <property type="match status" value="1"/>
</dbReference>
<evidence type="ECO:0000256" key="1">
    <source>
        <dbReference type="ARBA" id="ARBA00004571"/>
    </source>
</evidence>
<dbReference type="PANTHER" id="PTHR32552">
    <property type="entry name" value="FERRICHROME IRON RECEPTOR-RELATED"/>
    <property type="match status" value="1"/>
</dbReference>
<keyword evidence="4 13" id="KW-1134">Transmembrane beta strand</keyword>
<evidence type="ECO:0000256" key="5">
    <source>
        <dbReference type="ARBA" id="ARBA00022496"/>
    </source>
</evidence>
<evidence type="ECO:0000256" key="11">
    <source>
        <dbReference type="ARBA" id="ARBA00023170"/>
    </source>
</evidence>
<dbReference type="InterPro" id="IPR036942">
    <property type="entry name" value="Beta-barrel_TonB_sf"/>
</dbReference>
<evidence type="ECO:0000256" key="3">
    <source>
        <dbReference type="ARBA" id="ARBA00022448"/>
    </source>
</evidence>
<dbReference type="InterPro" id="IPR039426">
    <property type="entry name" value="TonB-dep_rcpt-like"/>
</dbReference>
<gene>
    <name evidence="16" type="ORF">IV454_23375</name>
</gene>
<evidence type="ECO:0000256" key="9">
    <source>
        <dbReference type="ARBA" id="ARBA00023065"/>
    </source>
</evidence>
<dbReference type="PANTHER" id="PTHR32552:SF68">
    <property type="entry name" value="FERRICHROME OUTER MEMBRANE TRANSPORTER_PHAGE RECEPTOR"/>
    <property type="match status" value="1"/>
</dbReference>
<keyword evidence="11 16" id="KW-0675">Receptor</keyword>
<comment type="subcellular location">
    <subcellularLocation>
        <location evidence="1 13">Cell outer membrane</location>
        <topology evidence="1 13">Multi-pass membrane protein</topology>
    </subcellularLocation>
</comment>
<evidence type="ECO:0000256" key="8">
    <source>
        <dbReference type="ARBA" id="ARBA00023004"/>
    </source>
</evidence>
<evidence type="ECO:0000313" key="17">
    <source>
        <dbReference type="Proteomes" id="UP000662888"/>
    </source>
</evidence>
<dbReference type="Gene3D" id="2.40.170.20">
    <property type="entry name" value="TonB-dependent receptor, beta-barrel domain"/>
    <property type="match status" value="1"/>
</dbReference>
<keyword evidence="10 13" id="KW-0472">Membrane</keyword>
<feature type="compositionally biased region" description="Polar residues" evidence="14">
    <location>
        <begin position="134"/>
        <end position="145"/>
    </location>
</feature>
<accession>A0AA48WBH1</accession>
<dbReference type="Proteomes" id="UP000662888">
    <property type="component" value="Chromosome"/>
</dbReference>
<evidence type="ECO:0000256" key="7">
    <source>
        <dbReference type="ARBA" id="ARBA00022729"/>
    </source>
</evidence>
<reference evidence="16 17" key="1">
    <citation type="submission" date="2020-11" db="EMBL/GenBank/DDBJ databases">
        <authorList>
            <person name="Sun Q."/>
        </authorList>
    </citation>
    <scope>NUCLEOTIDE SEQUENCE [LARGE SCALE GENOMIC DNA]</scope>
    <source>
        <strain evidence="16 17">P8398</strain>
    </source>
</reference>
<dbReference type="InterPro" id="IPR037066">
    <property type="entry name" value="Plug_dom_sf"/>
</dbReference>
<dbReference type="InterPro" id="IPR012910">
    <property type="entry name" value="Plug_dom"/>
</dbReference>
<evidence type="ECO:0000256" key="6">
    <source>
        <dbReference type="ARBA" id="ARBA00022692"/>
    </source>
</evidence>
<comment type="similarity">
    <text evidence="2 13">Belongs to the TonB-dependent receptor family.</text>
</comment>
<keyword evidence="6 13" id="KW-0812">Transmembrane</keyword>
<evidence type="ECO:0000256" key="12">
    <source>
        <dbReference type="ARBA" id="ARBA00023237"/>
    </source>
</evidence>
<sequence>MLQGGVPSNFGSYNTAHPDTYTLERVEVLRGQSPMLYGQGGIGGVVNLVSKRPMATSQREVQVQIGEVHVHGLERESAGKLGRDWDWTADYANTDATISHSNGADNGEHRSAQSPSCWPGSPTNRARCVPPPGLQSNSTFLVRSS</sequence>
<protein>
    <submittedName>
        <fullName evidence="16">TonB-dependent receptor plug domain-containing protein</fullName>
    </submittedName>
</protein>
<evidence type="ECO:0000313" key="16">
    <source>
        <dbReference type="EMBL" id="QPI48449.1"/>
    </source>
</evidence>